<dbReference type="EMBL" id="JAEPBG010000001">
    <property type="protein sequence ID" value="MBK4733276.1"/>
    <property type="molecule type" value="Genomic_DNA"/>
</dbReference>
<comment type="catalytic activity">
    <reaction evidence="2">
        <text>a 3'-end 2',3'-cyclophospho-ribonucleotide-RNA + H2O = a 3'-end 2'-phospho-ribonucleotide-RNA + H(+)</text>
        <dbReference type="Rhea" id="RHEA:11828"/>
        <dbReference type="Rhea" id="RHEA-COMP:10464"/>
        <dbReference type="Rhea" id="RHEA-COMP:17353"/>
        <dbReference type="ChEBI" id="CHEBI:15377"/>
        <dbReference type="ChEBI" id="CHEBI:15378"/>
        <dbReference type="ChEBI" id="CHEBI:83064"/>
        <dbReference type="ChEBI" id="CHEBI:173113"/>
        <dbReference type="EC" id="3.1.4.58"/>
    </reaction>
</comment>
<feature type="short sequence motif" description="HXTX 2" evidence="2">
    <location>
        <begin position="124"/>
        <end position="127"/>
    </location>
</feature>
<dbReference type="RefSeq" id="WP_200589974.1">
    <property type="nucleotide sequence ID" value="NZ_JAEPBG010000001.1"/>
</dbReference>
<comment type="similarity">
    <text evidence="2">Belongs to the 2H phosphoesterase superfamily. ThpR family.</text>
</comment>
<feature type="active site" description="Proton donor" evidence="2">
    <location>
        <position position="41"/>
    </location>
</feature>
<dbReference type="InterPro" id="IPR009097">
    <property type="entry name" value="Cyclic_Pdiesterase"/>
</dbReference>
<gene>
    <name evidence="3" type="primary">thpR</name>
    <name evidence="3" type="ORF">JJB74_01405</name>
</gene>
<dbReference type="SUPFAM" id="SSF55144">
    <property type="entry name" value="LigT-like"/>
    <property type="match status" value="1"/>
</dbReference>
<sequence>MDRESALRLFFALWPDDATRAALAGLQRGLRGRATAKENLHLTMAFLGAQPAATLPVLRGILAELQRPDIALVIDELGYFARARIAWAGMREAPQALRDWQAELVSRLADGGILFDKKPGFTPHVTLARNAAPVEAGPVEPLAWMRPQLVLVRSETRPEGVRYAVIGSADTADDAGAAAD</sequence>
<evidence type="ECO:0000256" key="1">
    <source>
        <dbReference type="ARBA" id="ARBA00022801"/>
    </source>
</evidence>
<dbReference type="GO" id="GO:0004113">
    <property type="term" value="F:2',3'-cyclic-nucleotide 3'-phosphodiesterase activity"/>
    <property type="evidence" value="ECO:0007669"/>
    <property type="project" value="InterPro"/>
</dbReference>
<protein>
    <recommendedName>
        <fullName evidence="2">RNA 2',3'-cyclic phosphodiesterase</fullName>
        <shortName evidence="2">RNA 2',3'-CPDase</shortName>
        <ecNumber evidence="2">3.1.4.58</ecNumber>
    </recommendedName>
</protein>
<proteinExistence type="inferred from homology"/>
<dbReference type="Gene3D" id="3.90.1140.10">
    <property type="entry name" value="Cyclic phosphodiesterase"/>
    <property type="match status" value="1"/>
</dbReference>
<dbReference type="PANTHER" id="PTHR35561">
    <property type="entry name" value="RNA 2',3'-CYCLIC PHOSPHODIESTERASE"/>
    <property type="match status" value="1"/>
</dbReference>
<dbReference type="Proteomes" id="UP000622890">
    <property type="component" value="Unassembled WGS sequence"/>
</dbReference>
<evidence type="ECO:0000313" key="3">
    <source>
        <dbReference type="EMBL" id="MBK4733276.1"/>
    </source>
</evidence>
<dbReference type="NCBIfam" id="TIGR02258">
    <property type="entry name" value="2_5_ligase"/>
    <property type="match status" value="1"/>
</dbReference>
<accession>A0A934SMG4</accession>
<dbReference type="Pfam" id="PF13563">
    <property type="entry name" value="2_5_RNA_ligase2"/>
    <property type="match status" value="1"/>
</dbReference>
<reference evidence="3" key="1">
    <citation type="submission" date="2021-01" db="EMBL/GenBank/DDBJ databases">
        <title>Genome sequence of strain Noviherbaspirillum sp. DKR-6.</title>
        <authorList>
            <person name="Chaudhary D.K."/>
        </authorList>
    </citation>
    <scope>NUCLEOTIDE SEQUENCE</scope>
    <source>
        <strain evidence="3">DKR-6</strain>
    </source>
</reference>
<organism evidence="3 4">
    <name type="scientific">Noviherbaspirillum pedocola</name>
    <dbReference type="NCBI Taxonomy" id="2801341"/>
    <lineage>
        <taxon>Bacteria</taxon>
        <taxon>Pseudomonadati</taxon>
        <taxon>Pseudomonadota</taxon>
        <taxon>Betaproteobacteria</taxon>
        <taxon>Burkholderiales</taxon>
        <taxon>Oxalobacteraceae</taxon>
        <taxon>Noviherbaspirillum</taxon>
    </lineage>
</organism>
<keyword evidence="1 2" id="KW-0378">Hydrolase</keyword>
<dbReference type="GO" id="GO:0008664">
    <property type="term" value="F:RNA 2',3'-cyclic 3'-phosphodiesterase activity"/>
    <property type="evidence" value="ECO:0007669"/>
    <property type="project" value="UniProtKB-EC"/>
</dbReference>
<comment type="caution">
    <text evidence="3">The sequence shown here is derived from an EMBL/GenBank/DDBJ whole genome shotgun (WGS) entry which is preliminary data.</text>
</comment>
<dbReference type="InterPro" id="IPR004175">
    <property type="entry name" value="RNA_CPDase"/>
</dbReference>
<comment type="function">
    <text evidence="2">Hydrolyzes RNA 2',3'-cyclic phosphodiester to an RNA 2'-phosphomonoester.</text>
</comment>
<dbReference type="AlphaFoldDB" id="A0A934SMG4"/>
<evidence type="ECO:0000256" key="2">
    <source>
        <dbReference type="HAMAP-Rule" id="MF_01940"/>
    </source>
</evidence>
<feature type="active site" description="Proton acceptor" evidence="2">
    <location>
        <position position="124"/>
    </location>
</feature>
<name>A0A934SMG4_9BURK</name>
<feature type="short sequence motif" description="HXTX 1" evidence="2">
    <location>
        <begin position="41"/>
        <end position="44"/>
    </location>
</feature>
<dbReference type="EC" id="3.1.4.58" evidence="2"/>
<dbReference type="PANTHER" id="PTHR35561:SF1">
    <property type="entry name" value="RNA 2',3'-CYCLIC PHOSPHODIESTERASE"/>
    <property type="match status" value="1"/>
</dbReference>
<dbReference type="HAMAP" id="MF_01940">
    <property type="entry name" value="RNA_CPDase"/>
    <property type="match status" value="1"/>
</dbReference>
<evidence type="ECO:0000313" key="4">
    <source>
        <dbReference type="Proteomes" id="UP000622890"/>
    </source>
</evidence>
<keyword evidence="4" id="KW-1185">Reference proteome</keyword>